<feature type="region of interest" description="Disordered" evidence="1">
    <location>
        <begin position="1"/>
        <end position="37"/>
    </location>
</feature>
<protein>
    <submittedName>
        <fullName evidence="2">Methyltransferase</fullName>
    </submittedName>
</protein>
<dbReference type="Pfam" id="PF13489">
    <property type="entry name" value="Methyltransf_23"/>
    <property type="match status" value="1"/>
</dbReference>
<keyword evidence="2" id="KW-0489">Methyltransferase</keyword>
<evidence type="ECO:0000313" key="3">
    <source>
        <dbReference type="Proteomes" id="UP000235672"/>
    </source>
</evidence>
<dbReference type="EMBL" id="KZ613487">
    <property type="protein sequence ID" value="PMD19836.1"/>
    <property type="molecule type" value="Genomic_DNA"/>
</dbReference>
<keyword evidence="2" id="KW-0808">Transferase</keyword>
<gene>
    <name evidence="2" type="ORF">NA56DRAFT_750120</name>
</gene>
<evidence type="ECO:0000313" key="2">
    <source>
        <dbReference type="EMBL" id="PMD19836.1"/>
    </source>
</evidence>
<dbReference type="Gene3D" id="3.40.50.150">
    <property type="entry name" value="Vaccinia Virus protein VP39"/>
    <property type="match status" value="1"/>
</dbReference>
<accession>A0A2J6Q0X2</accession>
<dbReference type="GO" id="GO:0008168">
    <property type="term" value="F:methyltransferase activity"/>
    <property type="evidence" value="ECO:0007669"/>
    <property type="project" value="UniProtKB-KW"/>
</dbReference>
<dbReference type="GO" id="GO:0032259">
    <property type="term" value="P:methylation"/>
    <property type="evidence" value="ECO:0007669"/>
    <property type="project" value="UniProtKB-KW"/>
</dbReference>
<dbReference type="InterPro" id="IPR029063">
    <property type="entry name" value="SAM-dependent_MTases_sf"/>
</dbReference>
<dbReference type="OrthoDB" id="2013972at2759"/>
<sequence length="359" mass="40967">MNEASPECPAEESDARDRRGGAGGEAADGQVAAPNSTAALQIDPDDLKDPYVDPHVRLTSVTTSIRDYVYENGRRYHAYREGEYLIPNDEKEQDRLDLIHHVFRLMLGGALYRAPIPPMVKRVLDMGTGTGIWAIDFADEHPHSTVIGNDLSPIQPVWVPANCKFIVDDIESEWLYKPNEAFDFIHGRGLGGAVKDWPRLYSQIYDNLNPGGWLEMQEYEAWIKSDDDPQLLNAPFVLQWMNLIDEASAKFGKRFNIAENVEQWFKDAGFEDVRDDRYVTPIGTWSLDPKLQEIGLYQLEQMCDAVESFTLAVLTRILGWAYAECEVLVANVRRDFRNKKNHLYSVRHFVYGRKPARIT</sequence>
<evidence type="ECO:0000256" key="1">
    <source>
        <dbReference type="SAM" id="MobiDB-lite"/>
    </source>
</evidence>
<reference evidence="2 3" key="1">
    <citation type="submission" date="2016-05" db="EMBL/GenBank/DDBJ databases">
        <title>A degradative enzymes factory behind the ericoid mycorrhizal symbiosis.</title>
        <authorList>
            <consortium name="DOE Joint Genome Institute"/>
            <person name="Martino E."/>
            <person name="Morin E."/>
            <person name="Grelet G."/>
            <person name="Kuo A."/>
            <person name="Kohler A."/>
            <person name="Daghino S."/>
            <person name="Barry K."/>
            <person name="Choi C."/>
            <person name="Cichocki N."/>
            <person name="Clum A."/>
            <person name="Copeland A."/>
            <person name="Hainaut M."/>
            <person name="Haridas S."/>
            <person name="Labutti K."/>
            <person name="Lindquist E."/>
            <person name="Lipzen A."/>
            <person name="Khouja H.-R."/>
            <person name="Murat C."/>
            <person name="Ohm R."/>
            <person name="Olson A."/>
            <person name="Spatafora J."/>
            <person name="Veneault-Fourrey C."/>
            <person name="Henrissat B."/>
            <person name="Grigoriev I."/>
            <person name="Martin F."/>
            <person name="Perotto S."/>
        </authorList>
    </citation>
    <scope>NUCLEOTIDE SEQUENCE [LARGE SCALE GENOMIC DNA]</scope>
    <source>
        <strain evidence="2 3">UAMH 7357</strain>
    </source>
</reference>
<dbReference type="AlphaFoldDB" id="A0A2J6Q0X2"/>
<keyword evidence="3" id="KW-1185">Reference proteome</keyword>
<dbReference type="PANTHER" id="PTHR43591">
    <property type="entry name" value="METHYLTRANSFERASE"/>
    <property type="match status" value="1"/>
</dbReference>
<dbReference type="Proteomes" id="UP000235672">
    <property type="component" value="Unassembled WGS sequence"/>
</dbReference>
<name>A0A2J6Q0X2_9HELO</name>
<organism evidence="2 3">
    <name type="scientific">Hyaloscypha hepaticicola</name>
    <dbReference type="NCBI Taxonomy" id="2082293"/>
    <lineage>
        <taxon>Eukaryota</taxon>
        <taxon>Fungi</taxon>
        <taxon>Dikarya</taxon>
        <taxon>Ascomycota</taxon>
        <taxon>Pezizomycotina</taxon>
        <taxon>Leotiomycetes</taxon>
        <taxon>Helotiales</taxon>
        <taxon>Hyaloscyphaceae</taxon>
        <taxon>Hyaloscypha</taxon>
    </lineage>
</organism>
<dbReference type="PANTHER" id="PTHR43591:SF24">
    <property type="entry name" value="2-METHOXY-6-POLYPRENYL-1,4-BENZOQUINOL METHYLASE, MITOCHONDRIAL"/>
    <property type="match status" value="1"/>
</dbReference>
<dbReference type="SUPFAM" id="SSF53335">
    <property type="entry name" value="S-adenosyl-L-methionine-dependent methyltransferases"/>
    <property type="match status" value="1"/>
</dbReference>
<dbReference type="STRING" id="1745343.A0A2J6Q0X2"/>
<proteinExistence type="predicted"/>
<dbReference type="CDD" id="cd02440">
    <property type="entry name" value="AdoMet_MTases"/>
    <property type="match status" value="1"/>
</dbReference>